<comment type="subcellular location">
    <subcellularLocation>
        <location evidence="8">Cytoplasm</location>
    </subcellularLocation>
</comment>
<evidence type="ECO:0000256" key="6">
    <source>
        <dbReference type="ARBA" id="ARBA00023266"/>
    </source>
</evidence>
<dbReference type="Pfam" id="PF03841">
    <property type="entry name" value="SelA"/>
    <property type="match status" value="1"/>
</dbReference>
<evidence type="ECO:0000256" key="2">
    <source>
        <dbReference type="ARBA" id="ARBA00022490"/>
    </source>
</evidence>
<dbReference type="AlphaFoldDB" id="A0AAV4LA63"/>
<comment type="caution">
    <text evidence="11">The sequence shown here is derived from an EMBL/GenBank/DDBJ whole genome shotgun (WGS) entry which is preliminary data.</text>
</comment>
<evidence type="ECO:0000256" key="1">
    <source>
        <dbReference type="ARBA" id="ARBA00001933"/>
    </source>
</evidence>
<comment type="pathway">
    <text evidence="8">Aminoacyl-tRNA biosynthesis; selenocysteinyl-tRNA(Sec) biosynthesis; selenocysteinyl-tRNA(Sec) from L-seryl-tRNA(Sec) (bacterial route): step 1/1.</text>
</comment>
<evidence type="ECO:0000259" key="10">
    <source>
        <dbReference type="Pfam" id="PF12390"/>
    </source>
</evidence>
<dbReference type="RefSeq" id="WP_282197943.1">
    <property type="nucleotide sequence ID" value="NZ_BOQE01000001.1"/>
</dbReference>
<evidence type="ECO:0000313" key="11">
    <source>
        <dbReference type="EMBL" id="GIM44676.1"/>
    </source>
</evidence>
<proteinExistence type="inferred from homology"/>
<dbReference type="Gene3D" id="3.90.1150.180">
    <property type="match status" value="1"/>
</dbReference>
<keyword evidence="6 8" id="KW-0711">Selenium</keyword>
<evidence type="ECO:0000256" key="4">
    <source>
        <dbReference type="ARBA" id="ARBA00022898"/>
    </source>
</evidence>
<keyword evidence="3 8" id="KW-0808">Transferase</keyword>
<dbReference type="GO" id="GO:0001514">
    <property type="term" value="P:selenocysteine incorporation"/>
    <property type="evidence" value="ECO:0007669"/>
    <property type="project" value="UniProtKB-UniRule"/>
</dbReference>
<dbReference type="GO" id="GO:0001717">
    <property type="term" value="P:conversion of seryl-tRNAsec to selenocys-tRNAsec"/>
    <property type="evidence" value="ECO:0007669"/>
    <property type="project" value="UniProtKB-UniRule"/>
</dbReference>
<keyword evidence="12" id="KW-1185">Reference proteome</keyword>
<evidence type="ECO:0000256" key="5">
    <source>
        <dbReference type="ARBA" id="ARBA00022917"/>
    </source>
</evidence>
<evidence type="ECO:0000256" key="8">
    <source>
        <dbReference type="HAMAP-Rule" id="MF_00423"/>
    </source>
</evidence>
<comment type="similarity">
    <text evidence="7 8">Belongs to the SelA family.</text>
</comment>
<dbReference type="Pfam" id="PF12390">
    <property type="entry name" value="Se-cys_synth_N"/>
    <property type="match status" value="1"/>
</dbReference>
<dbReference type="InterPro" id="IPR004534">
    <property type="entry name" value="SelA_trans"/>
</dbReference>
<name>A0AAV4LA63_9BACL</name>
<dbReference type="Proteomes" id="UP001057291">
    <property type="component" value="Unassembled WGS sequence"/>
</dbReference>
<dbReference type="GO" id="GO:0005737">
    <property type="term" value="C:cytoplasm"/>
    <property type="evidence" value="ECO:0007669"/>
    <property type="project" value="UniProtKB-SubCell"/>
</dbReference>
<dbReference type="PANTHER" id="PTHR32328:SF0">
    <property type="entry name" value="L-SERYL-TRNA(SEC) SELENIUM TRANSFERASE"/>
    <property type="match status" value="1"/>
</dbReference>
<dbReference type="NCBIfam" id="TIGR00474">
    <property type="entry name" value="selA"/>
    <property type="match status" value="1"/>
</dbReference>
<keyword evidence="2 8" id="KW-0963">Cytoplasm</keyword>
<comment type="cofactor">
    <cofactor evidence="1 8 9">
        <name>pyridoxal 5'-phosphate</name>
        <dbReference type="ChEBI" id="CHEBI:597326"/>
    </cofactor>
</comment>
<dbReference type="EC" id="2.9.1.1" evidence="8"/>
<feature type="domain" description="L-seryl-tRNA selenium transferase N-terminal" evidence="10">
    <location>
        <begin position="10"/>
        <end position="49"/>
    </location>
</feature>
<evidence type="ECO:0000256" key="7">
    <source>
        <dbReference type="ARBA" id="ARBA00044507"/>
    </source>
</evidence>
<comment type="catalytic activity">
    <reaction evidence="8">
        <text>L-seryl-tRNA(Sec) + selenophosphate + H(+) = L-selenocysteinyl-tRNA(Sec) + phosphate</text>
        <dbReference type="Rhea" id="RHEA:22728"/>
        <dbReference type="Rhea" id="RHEA-COMP:9742"/>
        <dbReference type="Rhea" id="RHEA-COMP:9743"/>
        <dbReference type="ChEBI" id="CHEBI:15378"/>
        <dbReference type="ChEBI" id="CHEBI:16144"/>
        <dbReference type="ChEBI" id="CHEBI:43474"/>
        <dbReference type="ChEBI" id="CHEBI:78533"/>
        <dbReference type="ChEBI" id="CHEBI:78573"/>
        <dbReference type="EC" id="2.9.1.1"/>
    </reaction>
</comment>
<evidence type="ECO:0000313" key="12">
    <source>
        <dbReference type="Proteomes" id="UP001057291"/>
    </source>
</evidence>
<evidence type="ECO:0000256" key="9">
    <source>
        <dbReference type="PIRSR" id="PIRSR618319-50"/>
    </source>
</evidence>
<dbReference type="PANTHER" id="PTHR32328">
    <property type="entry name" value="L-SERYL-TRNA(SEC) SELENIUM TRANSFERASE"/>
    <property type="match status" value="1"/>
</dbReference>
<keyword evidence="4 8" id="KW-0663">Pyridoxal phosphate</keyword>
<dbReference type="InterPro" id="IPR015424">
    <property type="entry name" value="PyrdxlP-dep_Trfase"/>
</dbReference>
<dbReference type="HAMAP" id="MF_00423">
    <property type="entry name" value="SelA"/>
    <property type="match status" value="1"/>
</dbReference>
<feature type="modified residue" description="N6-(pyridoxal phosphate)lysine" evidence="8 9">
    <location>
        <position position="297"/>
    </location>
</feature>
<dbReference type="InterPro" id="IPR025862">
    <property type="entry name" value="SelA_trans_N_dom"/>
</dbReference>
<protein>
    <recommendedName>
        <fullName evidence="8">L-seryl-tRNA(Sec) selenium transferase</fullName>
        <ecNumber evidence="8">2.9.1.1</ecNumber>
    </recommendedName>
    <alternativeName>
        <fullName evidence="8">Selenocysteine synthase</fullName>
        <shortName evidence="8">Sec synthase</shortName>
    </alternativeName>
    <alternativeName>
        <fullName evidence="8">Selenocysteinyl-tRNA(Sec) synthase</fullName>
    </alternativeName>
</protein>
<dbReference type="Gene3D" id="3.40.640.10">
    <property type="entry name" value="Type I PLP-dependent aspartate aminotransferase-like (Major domain)"/>
    <property type="match status" value="1"/>
</dbReference>
<dbReference type="EMBL" id="BOQE01000001">
    <property type="protein sequence ID" value="GIM44676.1"/>
    <property type="molecule type" value="Genomic_DNA"/>
</dbReference>
<keyword evidence="5 8" id="KW-0648">Protein biosynthesis</keyword>
<dbReference type="InterPro" id="IPR018319">
    <property type="entry name" value="SelA-like"/>
</dbReference>
<dbReference type="GO" id="GO:0004125">
    <property type="term" value="F:L-seryl-tRNA(Sec) selenium transferase activity"/>
    <property type="evidence" value="ECO:0007669"/>
    <property type="project" value="UniProtKB-UniRule"/>
</dbReference>
<dbReference type="SUPFAM" id="SSF53383">
    <property type="entry name" value="PLP-dependent transferases"/>
    <property type="match status" value="1"/>
</dbReference>
<accession>A0AAV4LA63</accession>
<dbReference type="InterPro" id="IPR015421">
    <property type="entry name" value="PyrdxlP-dep_Trfase_major"/>
</dbReference>
<reference evidence="11" key="1">
    <citation type="journal article" date="2023" name="Int. J. Syst. Evol. Microbiol.">
        <title>Collibacillus ludicampi gen. nov., sp. nov., a new soil bacterium of the family Alicyclobacillaceae.</title>
        <authorList>
            <person name="Jojima T."/>
            <person name="Ioku Y."/>
            <person name="Fukuta Y."/>
            <person name="Shirasaka N."/>
            <person name="Matsumura Y."/>
            <person name="Mori M."/>
        </authorList>
    </citation>
    <scope>NUCLEOTIDE SEQUENCE</scope>
    <source>
        <strain evidence="11">TP075</strain>
    </source>
</reference>
<organism evidence="11 12">
    <name type="scientific">Collibacillus ludicampi</name>
    <dbReference type="NCBI Taxonomy" id="2771369"/>
    <lineage>
        <taxon>Bacteria</taxon>
        <taxon>Bacillati</taxon>
        <taxon>Bacillota</taxon>
        <taxon>Bacilli</taxon>
        <taxon>Bacillales</taxon>
        <taxon>Alicyclobacillaceae</taxon>
        <taxon>Collibacillus</taxon>
    </lineage>
</organism>
<comment type="function">
    <text evidence="8">Converts seryl-tRNA(Sec) to selenocysteinyl-tRNA(Sec) required for selenoprotein biosynthesis.</text>
</comment>
<gene>
    <name evidence="8 11" type="primary">selA</name>
    <name evidence="11" type="ORF">DNHGIG_02250</name>
</gene>
<sequence>MSNESRKQLLRNLPAVHRVIVSPECEPLLQEYGHTLVSKTVSEVITTIRNRMLAGEEQQAPTMEQLVEAVERRLTLLYQTHYRRVINATGVVLHTNLGRAPLASSAVDILVKTASGYTNLELNLDTGERGTRYAHVEDLICRLTGAEAALVVNNNAAAVLLVLREMAKGKKVVISRGQLVEIGGSFRVSEVMAESGAILHEVGTTNKTHGYDYERAIDEETALVMKVHTSNFRIVGFTHQPILEELVRIAHERNVPVYEDLGSGSLLDLRKYGIGDEPTVSESVKAGVDIISFSGDKLLGATQAGIIIGKKEYIKRLKRNQLTRALRVDKLTLAALEATLRLYLDEEKAIREIPTLYMLTRSFEDLREAAEELASGLRKIFHELANVSVVDGVSQVGGGSLPTEELPTLLVAVKSSQFSLNALAEAMRLVDIPVMAMIRKEALLFDVRTIFRREIQECIESVRRAFANIC</sequence>
<evidence type="ECO:0000256" key="3">
    <source>
        <dbReference type="ARBA" id="ARBA00022679"/>
    </source>
</evidence>